<proteinExistence type="predicted"/>
<evidence type="ECO:0000313" key="2">
    <source>
        <dbReference type="Proteomes" id="UP000016627"/>
    </source>
</evidence>
<organism evidence="1 2">
    <name type="scientific">Campylobacter concisus ATCC 51562</name>
    <dbReference type="NCBI Taxonomy" id="1242969"/>
    <lineage>
        <taxon>Bacteria</taxon>
        <taxon>Pseudomonadati</taxon>
        <taxon>Campylobacterota</taxon>
        <taxon>Epsilonproteobacteria</taxon>
        <taxon>Campylobacterales</taxon>
        <taxon>Campylobacteraceae</taxon>
        <taxon>Campylobacter</taxon>
    </lineage>
</organism>
<name>U2EQP8_9BACT</name>
<reference evidence="1 2" key="1">
    <citation type="journal article" date="2013" name="BMC Genomics">
        <title>Comparative genomics of Campylobacter concisus isolates reveals genetic diversity and provides insights into disease association.</title>
        <authorList>
            <person name="Deshpande N.P."/>
            <person name="Kaakoush N.O."/>
            <person name="Wilkins M.R."/>
            <person name="Mitchell H.M."/>
        </authorList>
    </citation>
    <scope>NUCLEOTIDE SEQUENCE [LARGE SCALE GENOMIC DNA]</scope>
    <source>
        <strain evidence="1 2">ATCC 51562</strain>
    </source>
</reference>
<dbReference type="AlphaFoldDB" id="U2EQP8"/>
<comment type="caution">
    <text evidence="1">The sequence shown here is derived from an EMBL/GenBank/DDBJ whole genome shotgun (WGS) entry which is preliminary data.</text>
</comment>
<protein>
    <submittedName>
        <fullName evidence="1">Uncharacterized protein</fullName>
    </submittedName>
</protein>
<dbReference type="EMBL" id="ANNI01000003">
    <property type="protein sequence ID" value="ERJ26391.1"/>
    <property type="molecule type" value="Genomic_DNA"/>
</dbReference>
<accession>U2EQP8</accession>
<dbReference type="Proteomes" id="UP000016627">
    <property type="component" value="Unassembled WGS sequence"/>
</dbReference>
<evidence type="ECO:0000313" key="1">
    <source>
        <dbReference type="EMBL" id="ERJ26391.1"/>
    </source>
</evidence>
<dbReference type="PATRIC" id="fig|1242969.3.peg.407"/>
<gene>
    <name evidence="1" type="ORF">ATCC51562_350</name>
</gene>
<sequence>MWTLQHCLFIVNSVENLSKFYLKSYHYTKFYINFKIA</sequence>